<keyword evidence="3" id="KW-1185">Reference proteome</keyword>
<gene>
    <name evidence="2" type="ORF">EV659_101326</name>
</gene>
<dbReference type="Gene3D" id="2.40.128.520">
    <property type="match status" value="1"/>
</dbReference>
<reference evidence="2 3" key="1">
    <citation type="submission" date="2019-03" db="EMBL/GenBank/DDBJ databases">
        <title>Genomic Encyclopedia of Type Strains, Phase IV (KMG-IV): sequencing the most valuable type-strain genomes for metagenomic binning, comparative biology and taxonomic classification.</title>
        <authorList>
            <person name="Goeker M."/>
        </authorList>
    </citation>
    <scope>NUCLEOTIDE SEQUENCE [LARGE SCALE GENOMIC DNA]</scope>
    <source>
        <strain evidence="2 3">DSM 2132</strain>
    </source>
</reference>
<proteinExistence type="predicted"/>
<evidence type="ECO:0000313" key="3">
    <source>
        <dbReference type="Proteomes" id="UP000295399"/>
    </source>
</evidence>
<dbReference type="AlphaFoldDB" id="A0A4R2PRD3"/>
<dbReference type="PANTHER" id="PTHR36919:SF2">
    <property type="entry name" value="BLL6627 PROTEIN"/>
    <property type="match status" value="1"/>
</dbReference>
<feature type="domain" description="DUF2147" evidence="1">
    <location>
        <begin position="17"/>
        <end position="127"/>
    </location>
</feature>
<evidence type="ECO:0000259" key="1">
    <source>
        <dbReference type="Pfam" id="PF09917"/>
    </source>
</evidence>
<dbReference type="Pfam" id="PF09917">
    <property type="entry name" value="DUF2147"/>
    <property type="match status" value="1"/>
</dbReference>
<dbReference type="InParanoid" id="A0A4R2PRD3"/>
<dbReference type="RefSeq" id="WP_165878647.1">
    <property type="nucleotide sequence ID" value="NZ_JACIGF010000001.1"/>
</dbReference>
<evidence type="ECO:0000313" key="2">
    <source>
        <dbReference type="EMBL" id="TCP38422.1"/>
    </source>
</evidence>
<name>A0A4R2PRD3_RHOSA</name>
<dbReference type="PANTHER" id="PTHR36919">
    <property type="entry name" value="BLR1215 PROTEIN"/>
    <property type="match status" value="1"/>
</dbReference>
<protein>
    <submittedName>
        <fullName evidence="2">Uncharacterized protein (DUF2147 family)</fullName>
    </submittedName>
</protein>
<accession>A0A4R2PRD3</accession>
<sequence>MAATAQDNAIDAHDVYGRWLTEDDAAVITVRDCGDGSPCGTMTWLNPDTTDACRDRANPEAALQDRPLLGLVMLDGFERGEDGWRRGQIYHAERGKTYRALIRRTGADSAQVKGCLAFFCQSQDWTRAPDTLAQSACAAEPGARPADPAR</sequence>
<comment type="caution">
    <text evidence="2">The sequence shown here is derived from an EMBL/GenBank/DDBJ whole genome shotgun (WGS) entry which is preliminary data.</text>
</comment>
<dbReference type="Proteomes" id="UP000295399">
    <property type="component" value="Unassembled WGS sequence"/>
</dbReference>
<organism evidence="2 3">
    <name type="scientific">Rhodothalassium salexigens DSM 2132</name>
    <dbReference type="NCBI Taxonomy" id="1188247"/>
    <lineage>
        <taxon>Bacteria</taxon>
        <taxon>Pseudomonadati</taxon>
        <taxon>Pseudomonadota</taxon>
        <taxon>Alphaproteobacteria</taxon>
        <taxon>Rhodothalassiales</taxon>
        <taxon>Rhodothalassiaceae</taxon>
        <taxon>Rhodothalassium</taxon>
    </lineage>
</organism>
<dbReference type="EMBL" id="SLXO01000001">
    <property type="protein sequence ID" value="TCP38422.1"/>
    <property type="molecule type" value="Genomic_DNA"/>
</dbReference>
<dbReference type="InterPro" id="IPR019223">
    <property type="entry name" value="DUF2147"/>
</dbReference>